<evidence type="ECO:0000259" key="1">
    <source>
        <dbReference type="Pfam" id="PF00567"/>
    </source>
</evidence>
<protein>
    <recommendedName>
        <fullName evidence="1">Tudor domain-containing protein</fullName>
    </recommendedName>
</protein>
<keyword evidence="2" id="KW-1185">Reference proteome</keyword>
<reference evidence="3" key="1">
    <citation type="submission" date="2024-02" db="UniProtKB">
        <authorList>
            <consortium name="WormBaseParasite"/>
        </authorList>
    </citation>
    <scope>IDENTIFICATION</scope>
</reference>
<evidence type="ECO:0000313" key="2">
    <source>
        <dbReference type="Proteomes" id="UP000887575"/>
    </source>
</evidence>
<proteinExistence type="predicted"/>
<dbReference type="InterPro" id="IPR012677">
    <property type="entry name" value="Nucleotide-bd_a/b_plait_sf"/>
</dbReference>
<name>A0AAF3J5R4_9BILA</name>
<sequence length="354" mass="41256">MASGDEPAPQALDLDMAKKFVVKWIPADWNEWKVFEIFYHFGLVNNVHLAPFNSKYQKSQTAFVDMLELIGARKIRQALIGDTFIVDGVRLLVESVEENDEIGRKVQKQCINEKRDFIHQLMPTNGSQRKLYRITHGDLPIGKEIPVNIVETPEDYKEIPGRLTVFMRPKEVDERYARMQKEMNRYVRSRPSDQKMPEIGNHVILTFNNVAYRARVTGKQDENAIQAYLVDFGKMVVAEESWAIHSTAYHESWNFHLPQMVVQCEFADVIFQEKNVRRVRTIICSFMSNSKVVFMVSLKRYSGVTNLIQMRVGIEHESQDFVSALIDRKLCTRVDEEEMFYCYRYGISFVFEAV</sequence>
<dbReference type="InterPro" id="IPR035979">
    <property type="entry name" value="RBD_domain_sf"/>
</dbReference>
<evidence type="ECO:0000313" key="3">
    <source>
        <dbReference type="WBParaSite" id="MBELARI_LOCUS17913"/>
    </source>
</evidence>
<dbReference type="Proteomes" id="UP000887575">
    <property type="component" value="Unassembled WGS sequence"/>
</dbReference>
<dbReference type="Pfam" id="PF00567">
    <property type="entry name" value="TUDOR"/>
    <property type="match status" value="1"/>
</dbReference>
<dbReference type="Gene3D" id="2.30.30.140">
    <property type="match status" value="1"/>
</dbReference>
<dbReference type="InterPro" id="IPR002999">
    <property type="entry name" value="Tudor"/>
</dbReference>
<dbReference type="GO" id="GO:0003676">
    <property type="term" value="F:nucleic acid binding"/>
    <property type="evidence" value="ECO:0007669"/>
    <property type="project" value="InterPro"/>
</dbReference>
<dbReference type="CDD" id="cd00590">
    <property type="entry name" value="RRM_SF"/>
    <property type="match status" value="1"/>
</dbReference>
<organism evidence="2 3">
    <name type="scientific">Mesorhabditis belari</name>
    <dbReference type="NCBI Taxonomy" id="2138241"/>
    <lineage>
        <taxon>Eukaryota</taxon>
        <taxon>Metazoa</taxon>
        <taxon>Ecdysozoa</taxon>
        <taxon>Nematoda</taxon>
        <taxon>Chromadorea</taxon>
        <taxon>Rhabditida</taxon>
        <taxon>Rhabditina</taxon>
        <taxon>Rhabditomorpha</taxon>
        <taxon>Rhabditoidea</taxon>
        <taxon>Rhabditidae</taxon>
        <taxon>Mesorhabditinae</taxon>
        <taxon>Mesorhabditis</taxon>
    </lineage>
</organism>
<dbReference type="Gene3D" id="3.30.70.330">
    <property type="match status" value="1"/>
</dbReference>
<accession>A0AAF3J5R4</accession>
<dbReference type="AlphaFoldDB" id="A0AAF3J5R4"/>
<dbReference type="SUPFAM" id="SSF63748">
    <property type="entry name" value="Tudor/PWWP/MBT"/>
    <property type="match status" value="1"/>
</dbReference>
<feature type="domain" description="Tudor" evidence="1">
    <location>
        <begin position="164"/>
        <end position="266"/>
    </location>
</feature>
<dbReference type="WBParaSite" id="MBELARI_LOCUS17913">
    <property type="protein sequence ID" value="MBELARI_LOCUS17913"/>
    <property type="gene ID" value="MBELARI_LOCUS17913"/>
</dbReference>
<dbReference type="SUPFAM" id="SSF54928">
    <property type="entry name" value="RNA-binding domain, RBD"/>
    <property type="match status" value="1"/>
</dbReference>